<organism evidence="7 8">
    <name type="scientific">Paenibacillus endophyticus</name>
    <dbReference type="NCBI Taxonomy" id="1294268"/>
    <lineage>
        <taxon>Bacteria</taxon>
        <taxon>Bacillati</taxon>
        <taxon>Bacillota</taxon>
        <taxon>Bacilli</taxon>
        <taxon>Bacillales</taxon>
        <taxon>Paenibacillaceae</taxon>
        <taxon>Paenibacillus</taxon>
    </lineage>
</organism>
<reference evidence="7 8" key="1">
    <citation type="submission" date="2020-08" db="EMBL/GenBank/DDBJ databases">
        <title>Genomic Encyclopedia of Type Strains, Phase III (KMG-III): the genomes of soil and plant-associated and newly described type strains.</title>
        <authorList>
            <person name="Whitman W."/>
        </authorList>
    </citation>
    <scope>NUCLEOTIDE SEQUENCE [LARGE SCALE GENOMIC DNA]</scope>
    <source>
        <strain evidence="7 8">CECT 8234</strain>
    </source>
</reference>
<dbReference type="SMART" id="SM00419">
    <property type="entry name" value="HTH_CRP"/>
    <property type="match status" value="1"/>
</dbReference>
<evidence type="ECO:0000256" key="3">
    <source>
        <dbReference type="ARBA" id="ARBA00023159"/>
    </source>
</evidence>
<feature type="domain" description="Cyclic nucleotide-binding" evidence="5">
    <location>
        <begin position="33"/>
        <end position="114"/>
    </location>
</feature>
<evidence type="ECO:0000313" key="7">
    <source>
        <dbReference type="EMBL" id="MBB3150733.1"/>
    </source>
</evidence>
<feature type="domain" description="HTH crp-type" evidence="6">
    <location>
        <begin position="146"/>
        <end position="215"/>
    </location>
</feature>
<dbReference type="GO" id="GO:0003677">
    <property type="term" value="F:DNA binding"/>
    <property type="evidence" value="ECO:0007669"/>
    <property type="project" value="UniProtKB-KW"/>
</dbReference>
<keyword evidence="2" id="KW-0238">DNA-binding</keyword>
<dbReference type="InterPro" id="IPR036390">
    <property type="entry name" value="WH_DNA-bd_sf"/>
</dbReference>
<evidence type="ECO:0000256" key="4">
    <source>
        <dbReference type="ARBA" id="ARBA00023163"/>
    </source>
</evidence>
<gene>
    <name evidence="7" type="ORF">FHS16_000767</name>
</gene>
<dbReference type="InterPro" id="IPR000595">
    <property type="entry name" value="cNMP-bd_dom"/>
</dbReference>
<dbReference type="CDD" id="cd00092">
    <property type="entry name" value="HTH_CRP"/>
    <property type="match status" value="1"/>
</dbReference>
<dbReference type="SMART" id="SM00100">
    <property type="entry name" value="cNMP"/>
    <property type="match status" value="1"/>
</dbReference>
<keyword evidence="4" id="KW-0804">Transcription</keyword>
<keyword evidence="8" id="KW-1185">Reference proteome</keyword>
<sequence>MDEISAQNGFPEPDQHNETILRAFYQYGTKRLFKKNEFIFQENDPPAAAFYVEKGLIKISQSSQEGQGITLFLRYPGEVFGNAELLANVSRKRYAKCLTDSEILTFESRQFLALAKEDPAFSYSLATITARRLLQTQNMVETLISRPVAWRLGWFLIQMGKREEGVAEVQLQLSHEEISYVIGCSRQTVTELLNKWREQALIAYDKKKIVILDPSRFLFNL</sequence>
<dbReference type="PROSITE" id="PS51063">
    <property type="entry name" value="HTH_CRP_2"/>
    <property type="match status" value="1"/>
</dbReference>
<name>A0A7W5C498_9BACL</name>
<dbReference type="Gene3D" id="2.60.120.10">
    <property type="entry name" value="Jelly Rolls"/>
    <property type="match status" value="1"/>
</dbReference>
<dbReference type="InterPro" id="IPR018490">
    <property type="entry name" value="cNMP-bd_dom_sf"/>
</dbReference>
<dbReference type="Proteomes" id="UP000518605">
    <property type="component" value="Unassembled WGS sequence"/>
</dbReference>
<dbReference type="EMBL" id="JACHXW010000002">
    <property type="protein sequence ID" value="MBB3150733.1"/>
    <property type="molecule type" value="Genomic_DNA"/>
</dbReference>
<comment type="caution">
    <text evidence="7">The sequence shown here is derived from an EMBL/GenBank/DDBJ whole genome shotgun (WGS) entry which is preliminary data.</text>
</comment>
<dbReference type="Pfam" id="PF00027">
    <property type="entry name" value="cNMP_binding"/>
    <property type="match status" value="1"/>
</dbReference>
<evidence type="ECO:0000256" key="2">
    <source>
        <dbReference type="ARBA" id="ARBA00023125"/>
    </source>
</evidence>
<dbReference type="PROSITE" id="PS50042">
    <property type="entry name" value="CNMP_BINDING_3"/>
    <property type="match status" value="1"/>
</dbReference>
<dbReference type="RefSeq" id="WP_183559017.1">
    <property type="nucleotide sequence ID" value="NZ_CBCSLB010000004.1"/>
</dbReference>
<dbReference type="PANTHER" id="PTHR24567:SF74">
    <property type="entry name" value="HTH-TYPE TRANSCRIPTIONAL REGULATOR ARCR"/>
    <property type="match status" value="1"/>
</dbReference>
<evidence type="ECO:0000256" key="1">
    <source>
        <dbReference type="ARBA" id="ARBA00023015"/>
    </source>
</evidence>
<evidence type="ECO:0000313" key="8">
    <source>
        <dbReference type="Proteomes" id="UP000518605"/>
    </source>
</evidence>
<dbReference type="InterPro" id="IPR014710">
    <property type="entry name" value="RmlC-like_jellyroll"/>
</dbReference>
<dbReference type="PANTHER" id="PTHR24567">
    <property type="entry name" value="CRP FAMILY TRANSCRIPTIONAL REGULATORY PROTEIN"/>
    <property type="match status" value="1"/>
</dbReference>
<dbReference type="InterPro" id="IPR050397">
    <property type="entry name" value="Env_Response_Regulators"/>
</dbReference>
<dbReference type="CDD" id="cd00038">
    <property type="entry name" value="CAP_ED"/>
    <property type="match status" value="1"/>
</dbReference>
<evidence type="ECO:0000259" key="6">
    <source>
        <dbReference type="PROSITE" id="PS51063"/>
    </source>
</evidence>
<dbReference type="AlphaFoldDB" id="A0A7W5C498"/>
<evidence type="ECO:0000259" key="5">
    <source>
        <dbReference type="PROSITE" id="PS50042"/>
    </source>
</evidence>
<dbReference type="GO" id="GO:0005829">
    <property type="term" value="C:cytosol"/>
    <property type="evidence" value="ECO:0007669"/>
    <property type="project" value="TreeGrafter"/>
</dbReference>
<dbReference type="GO" id="GO:0003700">
    <property type="term" value="F:DNA-binding transcription factor activity"/>
    <property type="evidence" value="ECO:0007669"/>
    <property type="project" value="TreeGrafter"/>
</dbReference>
<proteinExistence type="predicted"/>
<dbReference type="Pfam" id="PF13545">
    <property type="entry name" value="HTH_Crp_2"/>
    <property type="match status" value="1"/>
</dbReference>
<accession>A0A7W5C498</accession>
<dbReference type="SUPFAM" id="SSF51206">
    <property type="entry name" value="cAMP-binding domain-like"/>
    <property type="match status" value="1"/>
</dbReference>
<keyword evidence="1" id="KW-0805">Transcription regulation</keyword>
<protein>
    <submittedName>
        <fullName evidence="7">CRP-like cAMP-binding protein</fullName>
    </submittedName>
</protein>
<dbReference type="SUPFAM" id="SSF46785">
    <property type="entry name" value="Winged helix' DNA-binding domain"/>
    <property type="match status" value="1"/>
</dbReference>
<dbReference type="InterPro" id="IPR012318">
    <property type="entry name" value="HTH_CRP"/>
</dbReference>
<keyword evidence="3" id="KW-0010">Activator</keyword>